<keyword evidence="3" id="KW-1185">Reference proteome</keyword>
<dbReference type="AlphaFoldDB" id="A0AAW0GIB7"/>
<name>A0AAW0GIB7_9APHY</name>
<evidence type="ECO:0000313" key="3">
    <source>
        <dbReference type="Proteomes" id="UP001385951"/>
    </source>
</evidence>
<evidence type="ECO:0000313" key="2">
    <source>
        <dbReference type="EMBL" id="KAK7688705.1"/>
    </source>
</evidence>
<organism evidence="2 3">
    <name type="scientific">Cerrena zonata</name>
    <dbReference type="NCBI Taxonomy" id="2478898"/>
    <lineage>
        <taxon>Eukaryota</taxon>
        <taxon>Fungi</taxon>
        <taxon>Dikarya</taxon>
        <taxon>Basidiomycota</taxon>
        <taxon>Agaricomycotina</taxon>
        <taxon>Agaricomycetes</taxon>
        <taxon>Polyporales</taxon>
        <taxon>Cerrenaceae</taxon>
        <taxon>Cerrena</taxon>
    </lineage>
</organism>
<comment type="caution">
    <text evidence="2">The sequence shown here is derived from an EMBL/GenBank/DDBJ whole genome shotgun (WGS) entry which is preliminary data.</text>
</comment>
<proteinExistence type="predicted"/>
<feature type="domain" description="DUF6533" evidence="1">
    <location>
        <begin position="24"/>
        <end position="69"/>
    </location>
</feature>
<dbReference type="EMBL" id="JASBNA010000010">
    <property type="protein sequence ID" value="KAK7688705.1"/>
    <property type="molecule type" value="Genomic_DNA"/>
</dbReference>
<dbReference type="Pfam" id="PF20151">
    <property type="entry name" value="DUF6533"/>
    <property type="match status" value="1"/>
</dbReference>
<protein>
    <recommendedName>
        <fullName evidence="1">DUF6533 domain-containing protein</fullName>
    </recommendedName>
</protein>
<dbReference type="InterPro" id="IPR045340">
    <property type="entry name" value="DUF6533"/>
</dbReference>
<sequence length="87" mass="9830">MSDQLGFTPEETIVQISQAHFANYVLTASLTLAVYDTILSFPKEVRCIWQRGYGIGPILYLFIRYCTILDMILQLLEGIPPNTTVFG</sequence>
<accession>A0AAW0GIB7</accession>
<gene>
    <name evidence="2" type="ORF">QCA50_008243</name>
</gene>
<evidence type="ECO:0000259" key="1">
    <source>
        <dbReference type="Pfam" id="PF20151"/>
    </source>
</evidence>
<dbReference type="Proteomes" id="UP001385951">
    <property type="component" value="Unassembled WGS sequence"/>
</dbReference>
<reference evidence="2 3" key="1">
    <citation type="submission" date="2022-09" db="EMBL/GenBank/DDBJ databases">
        <authorList>
            <person name="Palmer J.M."/>
        </authorList>
    </citation>
    <scope>NUCLEOTIDE SEQUENCE [LARGE SCALE GENOMIC DNA]</scope>
    <source>
        <strain evidence="2 3">DSM 7382</strain>
    </source>
</reference>